<organism evidence="1 2">
    <name type="scientific">Gordonia phage Stormageddon</name>
    <dbReference type="NCBI Taxonomy" id="2656541"/>
    <lineage>
        <taxon>Viruses</taxon>
        <taxon>Duplodnaviria</taxon>
        <taxon>Heunggongvirae</taxon>
        <taxon>Uroviricota</taxon>
        <taxon>Caudoviricetes</taxon>
        <taxon>Stormageddonvirus</taxon>
        <taxon>Stormageddonvirus Stormageddon</taxon>
    </lineage>
</organism>
<accession>A0A649VSL8</accession>
<reference evidence="1 2" key="1">
    <citation type="submission" date="2019-10" db="EMBL/GenBank/DDBJ databases">
        <authorList>
            <person name="Garlena R.A."/>
            <person name="Russell D.A."/>
            <person name="Pope W.H."/>
            <person name="Jacobs-Sera D."/>
            <person name="Hatfull G.F."/>
        </authorList>
    </citation>
    <scope>NUCLEOTIDE SEQUENCE [LARGE SCALE GENOMIC DNA]</scope>
</reference>
<dbReference type="EMBL" id="MN586040">
    <property type="protein sequence ID" value="QGJ94932.1"/>
    <property type="molecule type" value="Genomic_DNA"/>
</dbReference>
<dbReference type="GeneID" id="64766778"/>
<dbReference type="KEGG" id="vg:64766778"/>
<name>A0A649VSL8_9CAUD</name>
<dbReference type="RefSeq" id="YP_010059545.1">
    <property type="nucleotide sequence ID" value="NC_054726.1"/>
</dbReference>
<proteinExistence type="predicted"/>
<keyword evidence="2" id="KW-1185">Reference proteome</keyword>
<sequence>MERPDPLERYMDCRVEEMTPSEMASYMKLYLRNRYNLELPMDGIKERKTFEAFRKRYPDGVAGRILQWVMMHHQGRKDGEYVTSAFFSAAFSWWTDKMFMELQQAELRAKNAQVGAHKLQSAFLDADSMA</sequence>
<gene>
    <name evidence="1" type="primary">69</name>
    <name evidence="1" type="ORF">SEA_STORMAGEDDON_69</name>
</gene>
<protein>
    <submittedName>
        <fullName evidence="1">Uncharacterized protein</fullName>
    </submittedName>
</protein>
<dbReference type="Proteomes" id="UP000423065">
    <property type="component" value="Segment"/>
</dbReference>
<evidence type="ECO:0000313" key="1">
    <source>
        <dbReference type="EMBL" id="QGJ94932.1"/>
    </source>
</evidence>
<evidence type="ECO:0000313" key="2">
    <source>
        <dbReference type="Proteomes" id="UP000423065"/>
    </source>
</evidence>